<evidence type="ECO:0000313" key="6">
    <source>
        <dbReference type="EMBL" id="KAA1127020.1"/>
    </source>
</evidence>
<evidence type="ECO:0000256" key="1">
    <source>
        <dbReference type="ARBA" id="ARBA00009528"/>
    </source>
</evidence>
<evidence type="ECO:0000256" key="3">
    <source>
        <dbReference type="ARBA" id="ARBA00022670"/>
    </source>
</evidence>
<dbReference type="PROSITE" id="PS00631">
    <property type="entry name" value="CYTOSOL_AP"/>
    <property type="match status" value="1"/>
</dbReference>
<evidence type="ECO:0000259" key="5">
    <source>
        <dbReference type="PROSITE" id="PS00631"/>
    </source>
</evidence>
<dbReference type="GO" id="GO:0070006">
    <property type="term" value="F:metalloaminopeptidase activity"/>
    <property type="evidence" value="ECO:0007669"/>
    <property type="project" value="InterPro"/>
</dbReference>
<dbReference type="PANTHER" id="PTHR11963">
    <property type="entry name" value="LEUCINE AMINOPEPTIDASE-RELATED"/>
    <property type="match status" value="1"/>
</dbReference>
<reference evidence="6 7" key="1">
    <citation type="submission" date="2019-05" db="EMBL/GenBank/DDBJ databases">
        <title>Emergence of the Ug99 lineage of the wheat stem rust pathogen through somatic hybridization.</title>
        <authorList>
            <person name="Li F."/>
            <person name="Upadhyaya N.M."/>
            <person name="Sperschneider J."/>
            <person name="Matny O."/>
            <person name="Nguyen-Phuc H."/>
            <person name="Mago R."/>
            <person name="Raley C."/>
            <person name="Miller M.E."/>
            <person name="Silverstein K.A.T."/>
            <person name="Henningsen E."/>
            <person name="Hirsch C.D."/>
            <person name="Visser B."/>
            <person name="Pretorius Z.A."/>
            <person name="Steffenson B.J."/>
            <person name="Schwessinger B."/>
            <person name="Dodds P.N."/>
            <person name="Figueroa M."/>
        </authorList>
    </citation>
    <scope>NUCLEOTIDE SEQUENCE [LARGE SCALE GENOMIC DNA]</scope>
    <source>
        <strain evidence="6 7">Ug99</strain>
    </source>
</reference>
<protein>
    <recommendedName>
        <fullName evidence="5">Cytosol aminopeptidase domain-containing protein</fullName>
    </recommendedName>
</protein>
<dbReference type="Pfam" id="PF00883">
    <property type="entry name" value="Peptidase_M17"/>
    <property type="match status" value="1"/>
</dbReference>
<dbReference type="EMBL" id="VDEP01000169">
    <property type="protein sequence ID" value="KAA1127020.1"/>
    <property type="molecule type" value="Genomic_DNA"/>
</dbReference>
<keyword evidence="3" id="KW-0645">Protease</keyword>
<evidence type="ECO:0000313" key="7">
    <source>
        <dbReference type="Proteomes" id="UP000325313"/>
    </source>
</evidence>
<comment type="caution">
    <text evidence="6">The sequence shown here is derived from an EMBL/GenBank/DDBJ whole genome shotgun (WGS) entry which is preliminary data.</text>
</comment>
<name>A0A5B0RMF7_PUCGR</name>
<keyword evidence="4" id="KW-0378">Hydrolase</keyword>
<dbReference type="AlphaFoldDB" id="A0A5B0RMF7"/>
<sequence>MPSGHAAKPGDIIYPMNGKSIKVSLYYQVDNTDAEGRLVLADALYYASSIYKPETVIDCAIPTGAMMIA</sequence>
<dbReference type="PANTHER" id="PTHR11963:SF23">
    <property type="entry name" value="CYTOSOL AMINOPEPTIDASE"/>
    <property type="match status" value="1"/>
</dbReference>
<dbReference type="GO" id="GO:0006508">
    <property type="term" value="P:proteolysis"/>
    <property type="evidence" value="ECO:0007669"/>
    <property type="project" value="UniProtKB-KW"/>
</dbReference>
<dbReference type="GO" id="GO:0030145">
    <property type="term" value="F:manganese ion binding"/>
    <property type="evidence" value="ECO:0007669"/>
    <property type="project" value="InterPro"/>
</dbReference>
<accession>A0A5B0RMF7</accession>
<feature type="domain" description="Cytosol aminopeptidase" evidence="5">
    <location>
        <begin position="31"/>
        <end position="38"/>
    </location>
</feature>
<dbReference type="GO" id="GO:0005737">
    <property type="term" value="C:cytoplasm"/>
    <property type="evidence" value="ECO:0007669"/>
    <property type="project" value="InterPro"/>
</dbReference>
<evidence type="ECO:0000256" key="4">
    <source>
        <dbReference type="ARBA" id="ARBA00022801"/>
    </source>
</evidence>
<dbReference type="InterPro" id="IPR011356">
    <property type="entry name" value="Leucine_aapep/pepB"/>
</dbReference>
<proteinExistence type="inferred from homology"/>
<keyword evidence="2" id="KW-0031">Aminopeptidase</keyword>
<organism evidence="6 7">
    <name type="scientific">Puccinia graminis f. sp. tritici</name>
    <dbReference type="NCBI Taxonomy" id="56615"/>
    <lineage>
        <taxon>Eukaryota</taxon>
        <taxon>Fungi</taxon>
        <taxon>Dikarya</taxon>
        <taxon>Basidiomycota</taxon>
        <taxon>Pucciniomycotina</taxon>
        <taxon>Pucciniomycetes</taxon>
        <taxon>Pucciniales</taxon>
        <taxon>Pucciniaceae</taxon>
        <taxon>Puccinia</taxon>
    </lineage>
</organism>
<gene>
    <name evidence="6" type="ORF">PGTUg99_003844</name>
</gene>
<comment type="similarity">
    <text evidence="1">Belongs to the peptidase M17 family.</text>
</comment>
<dbReference type="InterPro" id="IPR000819">
    <property type="entry name" value="Peptidase_M17_C"/>
</dbReference>
<dbReference type="SUPFAM" id="SSF53187">
    <property type="entry name" value="Zn-dependent exopeptidases"/>
    <property type="match status" value="1"/>
</dbReference>
<dbReference type="PRINTS" id="PR00481">
    <property type="entry name" value="LAMNOPPTDASE"/>
</dbReference>
<dbReference type="Gene3D" id="3.40.630.10">
    <property type="entry name" value="Zn peptidases"/>
    <property type="match status" value="1"/>
</dbReference>
<evidence type="ECO:0000256" key="2">
    <source>
        <dbReference type="ARBA" id="ARBA00022438"/>
    </source>
</evidence>
<dbReference type="Proteomes" id="UP000325313">
    <property type="component" value="Unassembled WGS sequence"/>
</dbReference>